<gene>
    <name evidence="1" type="ORF">B0682_03435</name>
</gene>
<organism evidence="1 2">
    <name type="scientific">Lwoffella lincolnii</name>
    <dbReference type="NCBI Taxonomy" id="90241"/>
    <lineage>
        <taxon>Bacteria</taxon>
        <taxon>Pseudomonadati</taxon>
        <taxon>Pseudomonadota</taxon>
        <taxon>Gammaproteobacteria</taxon>
        <taxon>Moraxellales</taxon>
        <taxon>Moraxellaceae</taxon>
        <taxon>Lwoffella</taxon>
    </lineage>
</organism>
<reference evidence="1 2" key="1">
    <citation type="submission" date="2017-02" db="EMBL/GenBank/DDBJ databases">
        <title>Draft genome sequence of Moraxella lincolnii CCUG 9405T type strain.</title>
        <authorList>
            <person name="Salva-Serra F."/>
            <person name="Engstrom-Jakobsson H."/>
            <person name="Thorell K."/>
            <person name="Jaen-Luchoro D."/>
            <person name="Gonzales-Siles L."/>
            <person name="Karlsson R."/>
            <person name="Yazdan S."/>
            <person name="Boulund F."/>
            <person name="Johnning A."/>
            <person name="Engstrand L."/>
            <person name="Kristiansson E."/>
            <person name="Moore E."/>
        </authorList>
    </citation>
    <scope>NUCLEOTIDE SEQUENCE [LARGE SCALE GENOMIC DNA]</scope>
    <source>
        <strain evidence="1 2">CCUG 9405</strain>
    </source>
</reference>
<comment type="caution">
    <text evidence="1">The sequence shown here is derived from an EMBL/GenBank/DDBJ whole genome shotgun (WGS) entry which is preliminary data.</text>
</comment>
<dbReference type="RefSeq" id="WP_078306675.1">
    <property type="nucleotide sequence ID" value="NZ_CP147511.1"/>
</dbReference>
<dbReference type="STRING" id="90241.B0682_03435"/>
<evidence type="ECO:0000313" key="1">
    <source>
        <dbReference type="EMBL" id="OOS21705.1"/>
    </source>
</evidence>
<proteinExistence type="predicted"/>
<dbReference type="EMBL" id="MUYT01000004">
    <property type="protein sequence ID" value="OOS21705.1"/>
    <property type="molecule type" value="Genomic_DNA"/>
</dbReference>
<dbReference type="Proteomes" id="UP000191094">
    <property type="component" value="Unassembled WGS sequence"/>
</dbReference>
<name>A0A1T0CHA8_9GAMM</name>
<sequence length="250" mass="29549">MPPRKKSRLEQWFSFSRHQRRFGASQLYDTLTDIDINELKSTIINGQDKTYTFGSAKNLHEHIDNLRHEFIGEPKINHYHATLIVLIRRDIDVVDNYEKFKALWLSEKDFLLKSLNTRWLISACDTFIDCDDDFGLRALLMNAVMLINTIKSYETERLLCQVNGTDLTENEHIKQTLQTKRVALFDGISAMAVGTDDTLRNMRWRLDKLCDEHELGQIVIDVFERLQLDSNNNIYSRAKNRHTRERTRWW</sequence>
<dbReference type="OrthoDB" id="1123495at2"/>
<evidence type="ECO:0000313" key="2">
    <source>
        <dbReference type="Proteomes" id="UP000191094"/>
    </source>
</evidence>
<keyword evidence="2" id="KW-1185">Reference proteome</keyword>
<dbReference type="AlphaFoldDB" id="A0A1T0CHA8"/>
<accession>A0A1T0CHA8</accession>
<protein>
    <submittedName>
        <fullName evidence="1">Uncharacterized protein</fullName>
    </submittedName>
</protein>